<evidence type="ECO:0000259" key="2">
    <source>
        <dbReference type="Pfam" id="PF00462"/>
    </source>
</evidence>
<reference evidence="3 4" key="1">
    <citation type="journal article" date="2020" name="Nat. Food">
        <title>A phased Vanilla planifolia genome enables genetic improvement of flavour and production.</title>
        <authorList>
            <person name="Hasing T."/>
            <person name="Tang H."/>
            <person name="Brym M."/>
            <person name="Khazi F."/>
            <person name="Huang T."/>
            <person name="Chambers A.H."/>
        </authorList>
    </citation>
    <scope>NUCLEOTIDE SEQUENCE [LARGE SCALE GENOMIC DNA]</scope>
    <source>
        <tissue evidence="3">Leaf</tissue>
    </source>
</reference>
<accession>A0A835RWZ0</accession>
<dbReference type="InterPro" id="IPR014025">
    <property type="entry name" value="Glutaredoxin_subgr"/>
</dbReference>
<dbReference type="PANTHER" id="PTHR45694">
    <property type="entry name" value="GLUTAREDOXIN 2"/>
    <property type="match status" value="1"/>
</dbReference>
<dbReference type="GO" id="GO:0015038">
    <property type="term" value="F:glutathione disulfide oxidoreductase activity"/>
    <property type="evidence" value="ECO:0007669"/>
    <property type="project" value="TreeGrafter"/>
</dbReference>
<comment type="similarity">
    <text evidence="1">Belongs to the glutaredoxin family. CPYC subfamily.</text>
</comment>
<dbReference type="GO" id="GO:0005737">
    <property type="term" value="C:cytoplasm"/>
    <property type="evidence" value="ECO:0007669"/>
    <property type="project" value="TreeGrafter"/>
</dbReference>
<dbReference type="InterPro" id="IPR036249">
    <property type="entry name" value="Thioredoxin-like_sf"/>
</dbReference>
<dbReference type="Pfam" id="PF00462">
    <property type="entry name" value="Glutaredoxin"/>
    <property type="match status" value="1"/>
</dbReference>
<feature type="domain" description="Glutaredoxin" evidence="2">
    <location>
        <begin position="15"/>
        <end position="77"/>
    </location>
</feature>
<dbReference type="SUPFAM" id="SSF52833">
    <property type="entry name" value="Thioredoxin-like"/>
    <property type="match status" value="1"/>
</dbReference>
<name>A0A835RWZ0_VANPL</name>
<dbReference type="PROSITE" id="PS51354">
    <property type="entry name" value="GLUTAREDOXIN_2"/>
    <property type="match status" value="1"/>
</dbReference>
<evidence type="ECO:0000313" key="3">
    <source>
        <dbReference type="EMBL" id="KAG0497144.1"/>
    </source>
</evidence>
<gene>
    <name evidence="3" type="ORF">HPP92_001835</name>
</gene>
<protein>
    <recommendedName>
        <fullName evidence="2">Glutaredoxin domain-containing protein</fullName>
    </recommendedName>
</protein>
<dbReference type="PANTHER" id="PTHR45694:SF13">
    <property type="entry name" value="GLUTAREDOXIN-C1"/>
    <property type="match status" value="1"/>
</dbReference>
<dbReference type="Proteomes" id="UP000636800">
    <property type="component" value="Chromosome 1"/>
</dbReference>
<proteinExistence type="inferred from homology"/>
<sequence>MAMEKTKGIVSSNPVVIFSKTYCESCKEAGSFLLELGANYKTVELDIESDGAQVQSALAEWTGQRMVPNIFIGGNHIGGKKDLMKKHEEGNLVALLVDAGALPSSNPAVRWNLILKVMVLKCSLLLQNGLGKEWYLISSSVEIILEEKKIS</sequence>
<dbReference type="CDD" id="cd03419">
    <property type="entry name" value="GRX_GRXh_1_2_like"/>
    <property type="match status" value="1"/>
</dbReference>
<evidence type="ECO:0000313" key="4">
    <source>
        <dbReference type="Proteomes" id="UP000636800"/>
    </source>
</evidence>
<dbReference type="GO" id="GO:0034599">
    <property type="term" value="P:cellular response to oxidative stress"/>
    <property type="evidence" value="ECO:0007669"/>
    <property type="project" value="TreeGrafter"/>
</dbReference>
<dbReference type="Gene3D" id="3.40.30.10">
    <property type="entry name" value="Glutaredoxin"/>
    <property type="match status" value="1"/>
</dbReference>
<organism evidence="3 4">
    <name type="scientific">Vanilla planifolia</name>
    <name type="common">Vanilla</name>
    <dbReference type="NCBI Taxonomy" id="51239"/>
    <lineage>
        <taxon>Eukaryota</taxon>
        <taxon>Viridiplantae</taxon>
        <taxon>Streptophyta</taxon>
        <taxon>Embryophyta</taxon>
        <taxon>Tracheophyta</taxon>
        <taxon>Spermatophyta</taxon>
        <taxon>Magnoliopsida</taxon>
        <taxon>Liliopsida</taxon>
        <taxon>Asparagales</taxon>
        <taxon>Orchidaceae</taxon>
        <taxon>Vanilloideae</taxon>
        <taxon>Vanilleae</taxon>
        <taxon>Vanilla</taxon>
    </lineage>
</organism>
<dbReference type="FunFam" id="3.40.30.10:FF:000093">
    <property type="entry name" value="Glutaredoxin 2"/>
    <property type="match status" value="1"/>
</dbReference>
<evidence type="ECO:0000256" key="1">
    <source>
        <dbReference type="ARBA" id="ARBA00007190"/>
    </source>
</evidence>
<dbReference type="PRINTS" id="PR00160">
    <property type="entry name" value="GLUTAREDOXIN"/>
</dbReference>
<dbReference type="EMBL" id="JADCNL010000001">
    <property type="protein sequence ID" value="KAG0497144.1"/>
    <property type="molecule type" value="Genomic_DNA"/>
</dbReference>
<keyword evidence="4" id="KW-1185">Reference proteome</keyword>
<dbReference type="OrthoDB" id="79171at2759"/>
<dbReference type="AlphaFoldDB" id="A0A835RWZ0"/>
<dbReference type="InterPro" id="IPR002109">
    <property type="entry name" value="Glutaredoxin"/>
</dbReference>
<comment type="caution">
    <text evidence="3">The sequence shown here is derived from an EMBL/GenBank/DDBJ whole genome shotgun (WGS) entry which is preliminary data.</text>
</comment>